<dbReference type="AlphaFoldDB" id="A0A4Q2JGZ0"/>
<dbReference type="Gene3D" id="3.50.50.60">
    <property type="entry name" value="FAD/NAD(P)-binding domain"/>
    <property type="match status" value="1"/>
</dbReference>
<sequence length="115" mass="11646">MTDPAANDPRDPAAPVDHASTDVVVLGGGIAGLVAALECARLGLGVTVLEQSDRPGGCVGRIDVDGLALDAGAESFATRNDSVSKLVERLGLADAVESPNPAGAWLVWGDRTGRN</sequence>
<dbReference type="Proteomes" id="UP000292881">
    <property type="component" value="Unassembled WGS sequence"/>
</dbReference>
<dbReference type="InterPro" id="IPR050464">
    <property type="entry name" value="Zeta_carotene_desat/Oxidored"/>
</dbReference>
<dbReference type="GO" id="GO:0016491">
    <property type="term" value="F:oxidoreductase activity"/>
    <property type="evidence" value="ECO:0007669"/>
    <property type="project" value="TreeGrafter"/>
</dbReference>
<proteinExistence type="predicted"/>
<organism evidence="1 2">
    <name type="scientific">Agromyces binzhouensis</name>
    <dbReference type="NCBI Taxonomy" id="1817495"/>
    <lineage>
        <taxon>Bacteria</taxon>
        <taxon>Bacillati</taxon>
        <taxon>Actinomycetota</taxon>
        <taxon>Actinomycetes</taxon>
        <taxon>Micrococcales</taxon>
        <taxon>Microbacteriaceae</taxon>
        <taxon>Agromyces</taxon>
    </lineage>
</organism>
<dbReference type="EMBL" id="SDPL01000145">
    <property type="protein sequence ID" value="RXZ47205.1"/>
    <property type="molecule type" value="Genomic_DNA"/>
</dbReference>
<evidence type="ECO:0000313" key="2">
    <source>
        <dbReference type="Proteomes" id="UP000292881"/>
    </source>
</evidence>
<feature type="non-terminal residue" evidence="1">
    <location>
        <position position="115"/>
    </location>
</feature>
<comment type="caution">
    <text evidence="1">The sequence shown here is derived from an EMBL/GenBank/DDBJ whole genome shotgun (WGS) entry which is preliminary data.</text>
</comment>
<accession>A0A4Q2JGZ0</accession>
<reference evidence="1 2" key="1">
    <citation type="submission" date="2019-01" db="EMBL/GenBank/DDBJ databases">
        <authorList>
            <person name="Li J."/>
        </authorList>
    </citation>
    <scope>NUCLEOTIDE SEQUENCE [LARGE SCALE GENOMIC DNA]</scope>
    <source>
        <strain evidence="1 2">CGMCC 4.7180</strain>
    </source>
</reference>
<dbReference type="Pfam" id="PF13450">
    <property type="entry name" value="NAD_binding_8"/>
    <property type="match status" value="1"/>
</dbReference>
<protein>
    <submittedName>
        <fullName evidence="1">FAD-dependent oxidoreductase</fullName>
    </submittedName>
</protein>
<dbReference type="PANTHER" id="PTHR42923:SF3">
    <property type="entry name" value="PROTOPORPHYRINOGEN OXIDASE"/>
    <property type="match status" value="1"/>
</dbReference>
<evidence type="ECO:0000313" key="1">
    <source>
        <dbReference type="EMBL" id="RXZ47205.1"/>
    </source>
</evidence>
<dbReference type="Gene3D" id="3.90.660.20">
    <property type="entry name" value="Protoporphyrinogen oxidase, mitochondrial, domain 2"/>
    <property type="match status" value="1"/>
</dbReference>
<dbReference type="InterPro" id="IPR036188">
    <property type="entry name" value="FAD/NAD-bd_sf"/>
</dbReference>
<dbReference type="RefSeq" id="WP_129234566.1">
    <property type="nucleotide sequence ID" value="NZ_SDPL01000145.1"/>
</dbReference>
<name>A0A4Q2JGZ0_9MICO</name>
<dbReference type="OrthoDB" id="3450553at2"/>
<dbReference type="SUPFAM" id="SSF51905">
    <property type="entry name" value="FAD/NAD(P)-binding domain"/>
    <property type="match status" value="1"/>
</dbReference>
<gene>
    <name evidence="1" type="ORF">ESO86_08850</name>
</gene>
<dbReference type="PANTHER" id="PTHR42923">
    <property type="entry name" value="PROTOPORPHYRINOGEN OXIDASE"/>
    <property type="match status" value="1"/>
</dbReference>
<keyword evidence="2" id="KW-1185">Reference proteome</keyword>